<organism evidence="1 2">
    <name type="scientific">Enterococcus hirae (strain ATCC 9790 / DSM 20160 / JCM 8729 / LMG 6399 / NBRC 3181 / NCIMB 6459 / NCDO 1258 / NCTC 12367 / WDCM 00089 / R)</name>
    <dbReference type="NCBI Taxonomy" id="768486"/>
    <lineage>
        <taxon>Bacteria</taxon>
        <taxon>Bacillati</taxon>
        <taxon>Bacillota</taxon>
        <taxon>Bacilli</taxon>
        <taxon>Lactobacillales</taxon>
        <taxon>Enterococcaceae</taxon>
        <taxon>Enterococcus</taxon>
    </lineage>
</organism>
<gene>
    <name evidence="1" type="ordered locus">EHR_07395</name>
</gene>
<evidence type="ECO:0000313" key="1">
    <source>
        <dbReference type="EMBL" id="AFM70415.1"/>
    </source>
</evidence>
<reference evidence="1 2" key="1">
    <citation type="journal article" date="2012" name="J. Bacteriol.">
        <title>Genome sequence of Enterococcus hirae (Streptococcus faecalis) ATCC 9790, a model organism for the study of ion transport, bioenergetics, and copper homeostasis.</title>
        <authorList>
            <person name="Gaechter T."/>
            <person name="Wunderlin C."/>
            <person name="Schmidheini T."/>
            <person name="Solioz M."/>
        </authorList>
    </citation>
    <scope>NUCLEOTIDE SEQUENCE [LARGE SCALE GENOMIC DNA]</scope>
    <source>
        <strain evidence="2">ATCC 9790 / DSM 20160 / JCM 8729 / LMG 6399 / NBRC 3181 / NCIMB 6459 / NCDO 1258 / NCTC 12367 / WDCM 00089 / R</strain>
    </source>
</reference>
<sequence>MAPPARATKPVIQAAHTNGTARQAAAHVGAMMLATARLIPKTIARQAAFSAIPRACFK</sequence>
<protein>
    <submittedName>
        <fullName evidence="1">Uncharacterized protein</fullName>
    </submittedName>
</protein>
<dbReference type="EMBL" id="CP003504">
    <property type="protein sequence ID" value="AFM70415.1"/>
    <property type="molecule type" value="Genomic_DNA"/>
</dbReference>
<keyword evidence="2" id="KW-1185">Reference proteome</keyword>
<dbReference type="AlphaFoldDB" id="I6S160"/>
<dbReference type="HOGENOM" id="CLU_2972417_0_0_9"/>
<dbReference type="KEGG" id="ehr:EHR_07395"/>
<name>I6S160_ENTHA</name>
<evidence type="ECO:0000313" key="2">
    <source>
        <dbReference type="Proteomes" id="UP000002895"/>
    </source>
</evidence>
<accession>I6S160</accession>
<proteinExistence type="predicted"/>
<dbReference type="Proteomes" id="UP000002895">
    <property type="component" value="Chromosome"/>
</dbReference>